<dbReference type="Proteomes" id="UP000199356">
    <property type="component" value="Unassembled WGS sequence"/>
</dbReference>
<dbReference type="RefSeq" id="WP_281243773.1">
    <property type="nucleotide sequence ID" value="NZ_FOXA01000003.1"/>
</dbReference>
<proteinExistence type="predicted"/>
<evidence type="ECO:0008006" key="4">
    <source>
        <dbReference type="Google" id="ProtNLM"/>
    </source>
</evidence>
<accession>A0A1I5N5E5</accession>
<keyword evidence="1" id="KW-0732">Signal</keyword>
<reference evidence="2 3" key="1">
    <citation type="submission" date="2016-10" db="EMBL/GenBank/DDBJ databases">
        <authorList>
            <person name="de Groot N.N."/>
        </authorList>
    </citation>
    <scope>NUCLEOTIDE SEQUENCE [LARGE SCALE GENOMIC DNA]</scope>
    <source>
        <strain evidence="2 3">DSM 19547</strain>
    </source>
</reference>
<protein>
    <recommendedName>
        <fullName evidence="4">Lipoprotein</fullName>
    </recommendedName>
</protein>
<name>A0A1I5N5E5_9RHOB</name>
<keyword evidence="3" id="KW-1185">Reference proteome</keyword>
<sequence length="44" mass="4685">MSKSIKAVMALGLVAFVAACAPAEEEVVYVEPAPVQAEPVYNKY</sequence>
<gene>
    <name evidence="2" type="ORF">SAMN04488047_103104</name>
</gene>
<organism evidence="2 3">
    <name type="scientific">Tranquillimonas alkanivorans</name>
    <dbReference type="NCBI Taxonomy" id="441119"/>
    <lineage>
        <taxon>Bacteria</taxon>
        <taxon>Pseudomonadati</taxon>
        <taxon>Pseudomonadota</taxon>
        <taxon>Alphaproteobacteria</taxon>
        <taxon>Rhodobacterales</taxon>
        <taxon>Roseobacteraceae</taxon>
        <taxon>Tranquillimonas</taxon>
    </lineage>
</organism>
<evidence type="ECO:0000313" key="3">
    <source>
        <dbReference type="Proteomes" id="UP000199356"/>
    </source>
</evidence>
<dbReference type="PROSITE" id="PS51257">
    <property type="entry name" value="PROKAR_LIPOPROTEIN"/>
    <property type="match status" value="1"/>
</dbReference>
<evidence type="ECO:0000256" key="1">
    <source>
        <dbReference type="SAM" id="SignalP"/>
    </source>
</evidence>
<dbReference type="EMBL" id="FOXA01000003">
    <property type="protein sequence ID" value="SFP16957.1"/>
    <property type="molecule type" value="Genomic_DNA"/>
</dbReference>
<evidence type="ECO:0000313" key="2">
    <source>
        <dbReference type="EMBL" id="SFP16957.1"/>
    </source>
</evidence>
<feature type="chain" id="PRO_5011705287" description="Lipoprotein" evidence="1">
    <location>
        <begin position="24"/>
        <end position="44"/>
    </location>
</feature>
<dbReference type="AlphaFoldDB" id="A0A1I5N5E5"/>
<feature type="signal peptide" evidence="1">
    <location>
        <begin position="1"/>
        <end position="23"/>
    </location>
</feature>
<dbReference type="STRING" id="441119.SAMN04488047_103104"/>